<evidence type="ECO:0000313" key="3">
    <source>
        <dbReference type="EMBL" id="JAC06343.1"/>
    </source>
</evidence>
<evidence type="ECO:0000313" key="2">
    <source>
        <dbReference type="EMBL" id="CAD7015036.1"/>
    </source>
</evidence>
<evidence type="ECO:0000256" key="1">
    <source>
        <dbReference type="SAM" id="SignalP"/>
    </source>
</evidence>
<feature type="signal peptide" evidence="1">
    <location>
        <begin position="1"/>
        <end position="20"/>
    </location>
</feature>
<name>W8C323_CERCA</name>
<dbReference type="EMBL" id="GAMC01000213">
    <property type="protein sequence ID" value="JAC06343.1"/>
    <property type="molecule type" value="mRNA"/>
</dbReference>
<keyword evidence="4" id="KW-1185">Reference proteome</keyword>
<dbReference type="Proteomes" id="UP000606786">
    <property type="component" value="Unassembled WGS sequence"/>
</dbReference>
<accession>W8C323</accession>
<dbReference type="EMBL" id="CAJHJT010000056">
    <property type="protein sequence ID" value="CAD7015036.1"/>
    <property type="molecule type" value="Genomic_DNA"/>
</dbReference>
<keyword evidence="1" id="KW-0732">Signal</keyword>
<proteinExistence type="evidence at transcript level"/>
<reference evidence="2" key="3">
    <citation type="submission" date="2020-11" db="EMBL/GenBank/DDBJ databases">
        <authorList>
            <person name="Whitehead M."/>
        </authorList>
    </citation>
    <scope>NUCLEOTIDE SEQUENCE</scope>
    <source>
        <strain evidence="2">EGII</strain>
    </source>
</reference>
<dbReference type="AlphaFoldDB" id="W8C323"/>
<reference evidence="3" key="1">
    <citation type="submission" date="2013-07" db="EMBL/GenBank/DDBJ databases">
        <authorList>
            <person name="Geib S."/>
        </authorList>
    </citation>
    <scope>NUCLEOTIDE SEQUENCE</scope>
</reference>
<sequence length="116" mass="12290">MKVSFTVFLLTAAIFAYTNAAEQVLGVIGPTNSILAMTTVQRRFRLGQVVTADYTFTGTSTTASVSGIRIRDNKRANKSPAVTITAGALSSTTITIRLTSQRGLGINSEITVYGTP</sequence>
<organism evidence="3">
    <name type="scientific">Ceratitis capitata</name>
    <name type="common">Mediterranean fruit fly</name>
    <name type="synonym">Tephritis capitata</name>
    <dbReference type="NCBI Taxonomy" id="7213"/>
    <lineage>
        <taxon>Eukaryota</taxon>
        <taxon>Metazoa</taxon>
        <taxon>Ecdysozoa</taxon>
        <taxon>Arthropoda</taxon>
        <taxon>Hexapoda</taxon>
        <taxon>Insecta</taxon>
        <taxon>Pterygota</taxon>
        <taxon>Neoptera</taxon>
        <taxon>Endopterygota</taxon>
        <taxon>Diptera</taxon>
        <taxon>Brachycera</taxon>
        <taxon>Muscomorpha</taxon>
        <taxon>Tephritoidea</taxon>
        <taxon>Tephritidae</taxon>
        <taxon>Ceratitis</taxon>
        <taxon>Ceratitis</taxon>
    </lineage>
</organism>
<dbReference type="InterPro" id="IPR031734">
    <property type="entry name" value="MBF2"/>
</dbReference>
<protein>
    <submittedName>
        <fullName evidence="2">(Mediterranean fruit fly) hypothetical protein</fullName>
    </submittedName>
</protein>
<dbReference type="Pfam" id="PF15868">
    <property type="entry name" value="MBF2"/>
    <property type="match status" value="1"/>
</dbReference>
<dbReference type="KEGG" id="ccat:101455965"/>
<evidence type="ECO:0000313" key="4">
    <source>
        <dbReference type="Proteomes" id="UP000606786"/>
    </source>
</evidence>
<feature type="chain" id="PRO_5036441946" evidence="1">
    <location>
        <begin position="21"/>
        <end position="116"/>
    </location>
</feature>
<dbReference type="OrthoDB" id="8192785at2759"/>
<gene>
    <name evidence="2" type="ORF">CCAP1982_LOCUS22993</name>
</gene>
<reference evidence="3" key="2">
    <citation type="journal article" date="2014" name="BMC Genomics">
        <title>A genomic perspective to assessing quality of mass-reared SIT flies used in Mediterranean fruit fly (Ceratitis capitata) eradication in California.</title>
        <authorList>
            <person name="Calla B."/>
            <person name="Hall B."/>
            <person name="Hou S."/>
            <person name="Geib S.M."/>
        </authorList>
    </citation>
    <scope>NUCLEOTIDE SEQUENCE</scope>
</reference>